<keyword evidence="3" id="KW-1185">Reference proteome</keyword>
<comment type="caution">
    <text evidence="2">The sequence shown here is derived from an EMBL/GenBank/DDBJ whole genome shotgun (WGS) entry which is preliminary data.</text>
</comment>
<organism evidence="2 3">
    <name type="scientific">Nephila pilipes</name>
    <name type="common">Giant wood spider</name>
    <name type="synonym">Nephila maculata</name>
    <dbReference type="NCBI Taxonomy" id="299642"/>
    <lineage>
        <taxon>Eukaryota</taxon>
        <taxon>Metazoa</taxon>
        <taxon>Ecdysozoa</taxon>
        <taxon>Arthropoda</taxon>
        <taxon>Chelicerata</taxon>
        <taxon>Arachnida</taxon>
        <taxon>Araneae</taxon>
        <taxon>Araneomorphae</taxon>
        <taxon>Entelegynae</taxon>
        <taxon>Araneoidea</taxon>
        <taxon>Nephilidae</taxon>
        <taxon>Nephila</taxon>
    </lineage>
</organism>
<sequence>MTSQLNRLSKVAETKAAKILMNYFEGKNNKSLEISKTLPIRIKVSRPNVFLYEVSYMIPSHLTKDPPGPYDMKINLSQEEARTYVVRSFQGFYAEETGVKDEEWDDEAKKLALALKDDDTVNKFFYYKVQYDTPSLFTESNNEVWMIKHPE</sequence>
<dbReference type="AlphaFoldDB" id="A0A8X6Q7E2"/>
<reference evidence="2" key="1">
    <citation type="submission" date="2020-08" db="EMBL/GenBank/DDBJ databases">
        <title>Multicomponent nature underlies the extraordinary mechanical properties of spider dragline silk.</title>
        <authorList>
            <person name="Kono N."/>
            <person name="Nakamura H."/>
            <person name="Mori M."/>
            <person name="Yoshida Y."/>
            <person name="Ohtoshi R."/>
            <person name="Malay A.D."/>
            <person name="Moran D.A.P."/>
            <person name="Tomita M."/>
            <person name="Numata K."/>
            <person name="Arakawa K."/>
        </authorList>
    </citation>
    <scope>NUCLEOTIDE SEQUENCE</scope>
</reference>
<evidence type="ECO:0000256" key="1">
    <source>
        <dbReference type="ARBA" id="ARBA00009817"/>
    </source>
</evidence>
<dbReference type="PANTHER" id="PTHR11220">
    <property type="entry name" value="HEME-BINDING PROTEIN-RELATED"/>
    <property type="match status" value="1"/>
</dbReference>
<dbReference type="Proteomes" id="UP000887013">
    <property type="component" value="Unassembled WGS sequence"/>
</dbReference>
<dbReference type="SUPFAM" id="SSF55136">
    <property type="entry name" value="Probable bacterial effector-binding domain"/>
    <property type="match status" value="1"/>
</dbReference>
<dbReference type="InterPro" id="IPR006917">
    <property type="entry name" value="SOUL_heme-bd"/>
</dbReference>
<dbReference type="Pfam" id="PF04832">
    <property type="entry name" value="SOUL"/>
    <property type="match status" value="1"/>
</dbReference>
<accession>A0A8X6Q7E2</accession>
<comment type="similarity">
    <text evidence="1">Belongs to the HEBP family.</text>
</comment>
<proteinExistence type="inferred from homology"/>
<dbReference type="PANTHER" id="PTHR11220:SF1">
    <property type="entry name" value="HEME-BINDING PROTEIN 2"/>
    <property type="match status" value="1"/>
</dbReference>
<dbReference type="Gene3D" id="3.20.80.10">
    <property type="entry name" value="Regulatory factor, effector binding domain"/>
    <property type="match status" value="1"/>
</dbReference>
<evidence type="ECO:0000313" key="2">
    <source>
        <dbReference type="EMBL" id="GFU10573.1"/>
    </source>
</evidence>
<dbReference type="OrthoDB" id="6424451at2759"/>
<gene>
    <name evidence="2" type="primary">AVEN_188704_1</name>
    <name evidence="2" type="ORF">NPIL_475111</name>
</gene>
<evidence type="ECO:0000313" key="3">
    <source>
        <dbReference type="Proteomes" id="UP000887013"/>
    </source>
</evidence>
<dbReference type="EMBL" id="BMAW01125032">
    <property type="protein sequence ID" value="GFU10573.1"/>
    <property type="molecule type" value="Genomic_DNA"/>
</dbReference>
<name>A0A8X6Q7E2_NEPPI</name>
<dbReference type="InterPro" id="IPR011256">
    <property type="entry name" value="Reg_factor_effector_dom_sf"/>
</dbReference>
<protein>
    <submittedName>
        <fullName evidence="2">Uncharacterized protein</fullName>
    </submittedName>
</protein>